<organism evidence="10 11">
    <name type="scientific">Sphagnum troendelagicum</name>
    <dbReference type="NCBI Taxonomy" id="128251"/>
    <lineage>
        <taxon>Eukaryota</taxon>
        <taxon>Viridiplantae</taxon>
        <taxon>Streptophyta</taxon>
        <taxon>Embryophyta</taxon>
        <taxon>Bryophyta</taxon>
        <taxon>Sphagnophytina</taxon>
        <taxon>Sphagnopsida</taxon>
        <taxon>Sphagnales</taxon>
        <taxon>Sphagnaceae</taxon>
        <taxon>Sphagnum</taxon>
    </lineage>
</organism>
<dbReference type="PROSITE" id="PS00587">
    <property type="entry name" value="GLYCOSYL_HYDROL_F17"/>
    <property type="match status" value="1"/>
</dbReference>
<evidence type="ECO:0000313" key="11">
    <source>
        <dbReference type="Proteomes" id="UP001497512"/>
    </source>
</evidence>
<feature type="domain" description="X8" evidence="9">
    <location>
        <begin position="398"/>
        <end position="483"/>
    </location>
</feature>
<sequence>MVIIKLQLKIRVGFFFFFFFFFQFFDIENHFVVRFLKMRKSMRYPKKKKKEKNTDSQSQIGVNYGTLGDNLPTPTQAVQLMKQQGVTQARIYDTNPVVLQAFQGSNIQLIVGALNDEVLAISESNVTATTWLKTRVVPYAASCNITCIAVGNDVLVSDPVLSPALLPAISFIHAALVSLGLDSTIKVSTPFSTDLLTSTFPPSTGVFNSSFSTSVVEPILTFLSETGSFVMLNVYPYRAYEQNPQIITLDFALFLPNPGVLDSSNGFLYTNAFDALLDATYIAIAALNHTDLTIVVTETGWPSQGDPNEQGLSTSNAQTYNSNLVKHVLNKTGSPVRPGVVIITYLYELFDEDKEPGASSARNFGLFDAAMSPVYAVDLTGTGLTLEAPSSTQAVNRTWCIAKQGVNESSLQADIDYACGLGRADCSLIQPGMSCYLPNTRLSHASYAVNSYYQKNANTPGSCDFADTAIITTTDPSYGNCTYPASTQLVAETTVSGSSLLLQTGVLRLISSMLLVLLMLNLR</sequence>
<dbReference type="SMART" id="SM00768">
    <property type="entry name" value="X8"/>
    <property type="match status" value="1"/>
</dbReference>
<dbReference type="Pfam" id="PF07983">
    <property type="entry name" value="X8"/>
    <property type="match status" value="1"/>
</dbReference>
<dbReference type="PANTHER" id="PTHR32227">
    <property type="entry name" value="GLUCAN ENDO-1,3-BETA-GLUCOSIDASE BG1-RELATED-RELATED"/>
    <property type="match status" value="1"/>
</dbReference>
<name>A0ABP0TCX3_9BRYO</name>
<proteinExistence type="inferred from homology"/>
<protein>
    <recommendedName>
        <fullName evidence="9">X8 domain-containing protein</fullName>
    </recommendedName>
</protein>
<keyword evidence="5 7" id="KW-0326">Glycosidase</keyword>
<evidence type="ECO:0000256" key="6">
    <source>
        <dbReference type="RuleBase" id="RU004335"/>
    </source>
</evidence>
<dbReference type="Gene3D" id="3.20.20.80">
    <property type="entry name" value="Glycosidases"/>
    <property type="match status" value="1"/>
</dbReference>
<dbReference type="Gene3D" id="1.20.58.1040">
    <property type="match status" value="1"/>
</dbReference>
<evidence type="ECO:0000259" key="9">
    <source>
        <dbReference type="SMART" id="SM00768"/>
    </source>
</evidence>
<dbReference type="InterPro" id="IPR000490">
    <property type="entry name" value="Glyco_hydro_17"/>
</dbReference>
<evidence type="ECO:0000256" key="7">
    <source>
        <dbReference type="RuleBase" id="RU004336"/>
    </source>
</evidence>
<evidence type="ECO:0000256" key="8">
    <source>
        <dbReference type="SAM" id="Phobius"/>
    </source>
</evidence>
<keyword evidence="2" id="KW-0732">Signal</keyword>
<dbReference type="InterPro" id="IPR017853">
    <property type="entry name" value="GH"/>
</dbReference>
<accession>A0ABP0TCX3</accession>
<dbReference type="InterPro" id="IPR044965">
    <property type="entry name" value="Glyco_hydro_17_plant"/>
</dbReference>
<reference evidence="10" key="1">
    <citation type="submission" date="2024-02" db="EMBL/GenBank/DDBJ databases">
        <authorList>
            <consortium name="ELIXIR-Norway"/>
            <consortium name="Elixir Norway"/>
        </authorList>
    </citation>
    <scope>NUCLEOTIDE SEQUENCE</scope>
</reference>
<keyword evidence="8" id="KW-0812">Transmembrane</keyword>
<dbReference type="SUPFAM" id="SSF51445">
    <property type="entry name" value="(Trans)glycosidases"/>
    <property type="match status" value="1"/>
</dbReference>
<evidence type="ECO:0000256" key="2">
    <source>
        <dbReference type="ARBA" id="ARBA00022729"/>
    </source>
</evidence>
<evidence type="ECO:0000256" key="5">
    <source>
        <dbReference type="ARBA" id="ARBA00023295"/>
    </source>
</evidence>
<evidence type="ECO:0000256" key="3">
    <source>
        <dbReference type="ARBA" id="ARBA00022801"/>
    </source>
</evidence>
<comment type="similarity">
    <text evidence="1 6">Belongs to the glycosyl hydrolase 17 family.</text>
</comment>
<keyword evidence="11" id="KW-1185">Reference proteome</keyword>
<dbReference type="Pfam" id="PF00332">
    <property type="entry name" value="Glyco_hydro_17"/>
    <property type="match status" value="1"/>
</dbReference>
<keyword evidence="3 7" id="KW-0378">Hydrolase</keyword>
<evidence type="ECO:0000256" key="4">
    <source>
        <dbReference type="ARBA" id="ARBA00023157"/>
    </source>
</evidence>
<keyword evidence="8" id="KW-0472">Membrane</keyword>
<dbReference type="InterPro" id="IPR012946">
    <property type="entry name" value="X8"/>
</dbReference>
<evidence type="ECO:0000313" key="10">
    <source>
        <dbReference type="EMBL" id="CAK9193493.1"/>
    </source>
</evidence>
<keyword evidence="8" id="KW-1133">Transmembrane helix</keyword>
<keyword evidence="4" id="KW-1015">Disulfide bond</keyword>
<gene>
    <name evidence="10" type="ORF">CSSPTR1EN2_LOCUS2034</name>
</gene>
<dbReference type="EMBL" id="OZ019902">
    <property type="protein sequence ID" value="CAK9193493.1"/>
    <property type="molecule type" value="Genomic_DNA"/>
</dbReference>
<dbReference type="Proteomes" id="UP001497512">
    <property type="component" value="Chromosome 10"/>
</dbReference>
<feature type="transmembrane region" description="Helical" evidence="8">
    <location>
        <begin position="12"/>
        <end position="33"/>
    </location>
</feature>
<evidence type="ECO:0000256" key="1">
    <source>
        <dbReference type="ARBA" id="ARBA00008773"/>
    </source>
</evidence>